<protein>
    <submittedName>
        <fullName evidence="2">Uncharacterized protein</fullName>
    </submittedName>
</protein>
<accession>A0A8J2NEX5</accession>
<proteinExistence type="predicted"/>
<comment type="caution">
    <text evidence="2">The sequence shown here is derived from an EMBL/GenBank/DDBJ whole genome shotgun (WGS) entry which is preliminary data.</text>
</comment>
<feature type="compositionally biased region" description="Polar residues" evidence="1">
    <location>
        <begin position="389"/>
        <end position="406"/>
    </location>
</feature>
<name>A0A8J2NEX5_FUSEQ</name>
<feature type="compositionally biased region" description="Basic residues" evidence="1">
    <location>
        <begin position="133"/>
        <end position="144"/>
    </location>
</feature>
<dbReference type="Proteomes" id="UP000693738">
    <property type="component" value="Unassembled WGS sequence"/>
</dbReference>
<feature type="region of interest" description="Disordered" evidence="1">
    <location>
        <begin position="236"/>
        <end position="333"/>
    </location>
</feature>
<feature type="compositionally biased region" description="Basic and acidic residues" evidence="1">
    <location>
        <begin position="259"/>
        <end position="281"/>
    </location>
</feature>
<evidence type="ECO:0000256" key="1">
    <source>
        <dbReference type="SAM" id="MobiDB-lite"/>
    </source>
</evidence>
<reference evidence="2" key="1">
    <citation type="submission" date="2021-05" db="EMBL/GenBank/DDBJ databases">
        <authorList>
            <person name="Khan N."/>
        </authorList>
    </citation>
    <scope>NUCLEOTIDE SEQUENCE</scope>
</reference>
<evidence type="ECO:0000313" key="3">
    <source>
        <dbReference type="Proteomes" id="UP000693738"/>
    </source>
</evidence>
<feature type="region of interest" description="Disordered" evidence="1">
    <location>
        <begin position="91"/>
        <end position="210"/>
    </location>
</feature>
<dbReference type="AlphaFoldDB" id="A0A8J2NEX5"/>
<organism evidence="2 3">
    <name type="scientific">Fusarium equiseti</name>
    <name type="common">Fusarium scirpi</name>
    <dbReference type="NCBI Taxonomy" id="61235"/>
    <lineage>
        <taxon>Eukaryota</taxon>
        <taxon>Fungi</taxon>
        <taxon>Dikarya</taxon>
        <taxon>Ascomycota</taxon>
        <taxon>Pezizomycotina</taxon>
        <taxon>Sordariomycetes</taxon>
        <taxon>Hypocreomycetidae</taxon>
        <taxon>Hypocreales</taxon>
        <taxon>Nectriaceae</taxon>
        <taxon>Fusarium</taxon>
        <taxon>Fusarium incarnatum-equiseti species complex</taxon>
    </lineage>
</organism>
<feature type="compositionally biased region" description="Polar residues" evidence="1">
    <location>
        <begin position="315"/>
        <end position="329"/>
    </location>
</feature>
<gene>
    <name evidence="2" type="ORF">FEQUK3_LOCUS11191</name>
</gene>
<evidence type="ECO:0000313" key="2">
    <source>
        <dbReference type="EMBL" id="CAG7565506.1"/>
    </source>
</evidence>
<feature type="compositionally biased region" description="Low complexity" evidence="1">
    <location>
        <begin position="101"/>
        <end position="118"/>
    </location>
</feature>
<sequence length="406" mass="46398">MGGKTWSKEEERLFWEVIVPRSPVAAYPDPKNSLNWAQLAEWMNELAGDKRRREYTHTMLYEHYYQNNRPGHKSPKAQEFVEKYLLDAAYYKEHGRPRPSSPADSSTSASASGSNSSSKPMNPQIAELLKNTPKPKARRSRKGRLSWDEEDEENEDKPSRPFFNMPKSLDDIGAYSISPGTRADAAQQRPCRGHTPSARAALPKSDSYPFPRSARVAVPGSASAWYQPANGVEADRYQTDGLPAPEVERTSRPSYGYFDRPDPERVESPYWRLERNLDQVEKPGQTLPVPSGSTNTQELHPQAPGYVSSRPHPTASHQQAPQEPQNQWNGRLPSIREMLPYEFERPIHDPYAYEMTRRLDKRSFSQDQGYMQVPDTTSKRRKFPDAPVRQQQGERSQTKPQARQQD</sequence>
<dbReference type="EMBL" id="CAJSTJ010000184">
    <property type="protein sequence ID" value="CAG7565506.1"/>
    <property type="molecule type" value="Genomic_DNA"/>
</dbReference>
<feature type="region of interest" description="Disordered" evidence="1">
    <location>
        <begin position="363"/>
        <end position="406"/>
    </location>
</feature>